<comment type="caution">
    <text evidence="4">The sequence shown here is derived from an EMBL/GenBank/DDBJ whole genome shotgun (WGS) entry which is preliminary data.</text>
</comment>
<dbReference type="PANTHER" id="PTHR31956:SF8">
    <property type="entry name" value="ACID PHOSPHATASE PHOA (AFU_ORTHOLOGUE AFUA_1G03570)"/>
    <property type="match status" value="1"/>
</dbReference>
<dbReference type="PANTHER" id="PTHR31956">
    <property type="entry name" value="NON-SPECIFIC PHOSPHOLIPASE C4-RELATED"/>
    <property type="match status" value="1"/>
</dbReference>
<organism evidence="4 5">
    <name type="scientific">Tilletia caries</name>
    <name type="common">wheat bunt fungus</name>
    <dbReference type="NCBI Taxonomy" id="13290"/>
    <lineage>
        <taxon>Eukaryota</taxon>
        <taxon>Fungi</taxon>
        <taxon>Dikarya</taxon>
        <taxon>Basidiomycota</taxon>
        <taxon>Ustilaginomycotina</taxon>
        <taxon>Exobasidiomycetes</taxon>
        <taxon>Tilletiales</taxon>
        <taxon>Tilletiaceae</taxon>
        <taxon>Tilletia</taxon>
    </lineage>
</organism>
<evidence type="ECO:0000313" key="4">
    <source>
        <dbReference type="EMBL" id="KAE8249429.1"/>
    </source>
</evidence>
<dbReference type="InterPro" id="IPR017850">
    <property type="entry name" value="Alkaline_phosphatase_core_sf"/>
</dbReference>
<keyword evidence="2" id="KW-0732">Signal</keyword>
<dbReference type="Proteomes" id="UP000077671">
    <property type="component" value="Unassembled WGS sequence"/>
</dbReference>
<feature type="chain" id="PRO_5044550133" description="Acid phosphatase" evidence="2">
    <location>
        <begin position="19"/>
        <end position="469"/>
    </location>
</feature>
<accession>A0A177U2B6</accession>
<dbReference type="GO" id="GO:0009395">
    <property type="term" value="P:phospholipid catabolic process"/>
    <property type="evidence" value="ECO:0007669"/>
    <property type="project" value="TreeGrafter"/>
</dbReference>
<dbReference type="EMBL" id="LWDD02001316">
    <property type="protein sequence ID" value="KAE8249429.1"/>
    <property type="molecule type" value="Genomic_DNA"/>
</dbReference>
<proteinExistence type="predicted"/>
<protein>
    <recommendedName>
        <fullName evidence="7">Acid phosphatase</fullName>
    </recommendedName>
</protein>
<evidence type="ECO:0000256" key="2">
    <source>
        <dbReference type="SAM" id="SignalP"/>
    </source>
</evidence>
<reference evidence="4" key="2">
    <citation type="journal article" date="2019" name="IMA Fungus">
        <title>Genome sequencing and comparison of five Tilletia species to identify candidate genes for the detection of regulated species infecting wheat.</title>
        <authorList>
            <person name="Nguyen H.D.T."/>
            <person name="Sultana T."/>
            <person name="Kesanakurti P."/>
            <person name="Hambleton S."/>
        </authorList>
    </citation>
    <scope>NUCLEOTIDE SEQUENCE</scope>
    <source>
        <strain evidence="4">DAOMC 238032</strain>
    </source>
</reference>
<evidence type="ECO:0000313" key="3">
    <source>
        <dbReference type="EMBL" id="CAD6946156.1"/>
    </source>
</evidence>
<dbReference type="InterPro" id="IPR007312">
    <property type="entry name" value="Phosphoesterase"/>
</dbReference>
<evidence type="ECO:0000313" key="5">
    <source>
        <dbReference type="Proteomes" id="UP000077671"/>
    </source>
</evidence>
<dbReference type="Gene3D" id="3.40.720.10">
    <property type="entry name" value="Alkaline Phosphatase, subunit A"/>
    <property type="match status" value="1"/>
</dbReference>
<sequence>MQLSQLAIAIVLPALVAAVPTDKRSTIATGLVFASSSDGPLSQSATGGGMNNGTLQNGPVVAGKAFDRITHIWLENTNAAVAFSTPAFMNLASKGLTLTSSYAVTHPSEPNYISSVVGDYFGLADDSFNRIPTNVTSVFDLLDEKAISWACYQEQLPTTGYTGFNYTQKAYIEGSATWTYYVRKHNPCAILDRVSGNATLRERNRNFNDFAADASADALPQWMFMTPNMVNDGHDTSPAFFSNWTDFFLLPLLNNTAFNNNRSLIVLSFDENEDYTVNNQVATIILGNGLPQNLVGTEDDTYYTHYSFLSTVEANWGLKTLGRGDVNKTMSNVLSFVANVTGYQNVNVPVQERPLTNLTGVAPGPLSADLFTEFYAPPQPNVIGAGGQAALILPGLNVNQVLTESTSTTNLTATGGKRPYGTDPFASSSAVSATSTSAAVAQLRTGANVHPVMVAAALAVFGGALATLL</sequence>
<feature type="signal peptide" evidence="2">
    <location>
        <begin position="1"/>
        <end position="18"/>
    </location>
</feature>
<dbReference type="EMBL" id="CAJHJG010004933">
    <property type="protein sequence ID" value="CAD6946156.1"/>
    <property type="molecule type" value="Genomic_DNA"/>
</dbReference>
<evidence type="ECO:0000313" key="6">
    <source>
        <dbReference type="Proteomes" id="UP000836402"/>
    </source>
</evidence>
<dbReference type="GO" id="GO:0016788">
    <property type="term" value="F:hydrolase activity, acting on ester bonds"/>
    <property type="evidence" value="ECO:0007669"/>
    <property type="project" value="InterPro"/>
</dbReference>
<keyword evidence="1" id="KW-0378">Hydrolase</keyword>
<reference evidence="4" key="1">
    <citation type="submission" date="2016-04" db="EMBL/GenBank/DDBJ databases">
        <authorList>
            <person name="Nguyen H.D."/>
            <person name="Kesanakurti P."/>
            <person name="Cullis J."/>
            <person name="Levesque C.A."/>
            <person name="Hambleton S."/>
        </authorList>
    </citation>
    <scope>NUCLEOTIDE SEQUENCE</scope>
    <source>
        <strain evidence="4">DAOMC 238032</strain>
    </source>
</reference>
<keyword evidence="6" id="KW-1185">Reference proteome</keyword>
<evidence type="ECO:0000256" key="1">
    <source>
        <dbReference type="ARBA" id="ARBA00022801"/>
    </source>
</evidence>
<dbReference type="AlphaFoldDB" id="A0A177U2B6"/>
<name>A0A177U2B6_9BASI</name>
<gene>
    <name evidence="4" type="ORF">A4X03_0g6612</name>
    <name evidence="3" type="ORF">JKIAZH3_G1672</name>
</gene>
<dbReference type="Pfam" id="PF04185">
    <property type="entry name" value="Phosphoesterase"/>
    <property type="match status" value="1"/>
</dbReference>
<dbReference type="Proteomes" id="UP000836402">
    <property type="component" value="Unassembled WGS sequence"/>
</dbReference>
<evidence type="ECO:0008006" key="7">
    <source>
        <dbReference type="Google" id="ProtNLM"/>
    </source>
</evidence>
<reference evidence="3" key="3">
    <citation type="submission" date="2020-10" db="EMBL/GenBank/DDBJ databases">
        <authorList>
            <person name="Sedaghatjoo S."/>
        </authorList>
    </citation>
    <scope>NUCLEOTIDE SEQUENCE</scope>
    <source>
        <strain evidence="3">AZH3</strain>
    </source>
</reference>